<protein>
    <submittedName>
        <fullName evidence="1">29570_t:CDS:1</fullName>
    </submittedName>
</protein>
<gene>
    <name evidence="1" type="ORF">GMARGA_LOCUS36742</name>
</gene>
<reference evidence="1 2" key="1">
    <citation type="submission" date="2021-06" db="EMBL/GenBank/DDBJ databases">
        <authorList>
            <person name="Kallberg Y."/>
            <person name="Tangrot J."/>
            <person name="Rosling A."/>
        </authorList>
    </citation>
    <scope>NUCLEOTIDE SEQUENCE [LARGE SCALE GENOMIC DNA]</scope>
    <source>
        <strain evidence="1 2">120-4 pot B 10/14</strain>
    </source>
</reference>
<sequence length="47" mass="4808">MNLSLNIWTKLCNGGGGASLTGSGWFTTRASGIDSLAGSMLGGQYQQ</sequence>
<keyword evidence="2" id="KW-1185">Reference proteome</keyword>
<proteinExistence type="predicted"/>
<organism evidence="1 2">
    <name type="scientific">Gigaspora margarita</name>
    <dbReference type="NCBI Taxonomy" id="4874"/>
    <lineage>
        <taxon>Eukaryota</taxon>
        <taxon>Fungi</taxon>
        <taxon>Fungi incertae sedis</taxon>
        <taxon>Mucoromycota</taxon>
        <taxon>Glomeromycotina</taxon>
        <taxon>Glomeromycetes</taxon>
        <taxon>Diversisporales</taxon>
        <taxon>Gigasporaceae</taxon>
        <taxon>Gigaspora</taxon>
    </lineage>
</organism>
<evidence type="ECO:0000313" key="1">
    <source>
        <dbReference type="EMBL" id="CAG8843813.1"/>
    </source>
</evidence>
<accession>A0ABN7WYJ6</accession>
<dbReference type="EMBL" id="CAJVQB010073657">
    <property type="protein sequence ID" value="CAG8843813.1"/>
    <property type="molecule type" value="Genomic_DNA"/>
</dbReference>
<evidence type="ECO:0000313" key="2">
    <source>
        <dbReference type="Proteomes" id="UP000789901"/>
    </source>
</evidence>
<comment type="caution">
    <text evidence="1">The sequence shown here is derived from an EMBL/GenBank/DDBJ whole genome shotgun (WGS) entry which is preliminary data.</text>
</comment>
<dbReference type="Proteomes" id="UP000789901">
    <property type="component" value="Unassembled WGS sequence"/>
</dbReference>
<name>A0ABN7WYJ6_GIGMA</name>